<dbReference type="Pfam" id="PF01638">
    <property type="entry name" value="HxlR"/>
    <property type="match status" value="1"/>
</dbReference>
<protein>
    <submittedName>
        <fullName evidence="6">Transcriptional regulator, HxlR family</fullName>
    </submittedName>
</protein>
<dbReference type="PROSITE" id="PS51118">
    <property type="entry name" value="HTH_HXLR"/>
    <property type="match status" value="1"/>
</dbReference>
<sequence>MPSDTGTKTLEERLGESMPSMRELCTGDSPEVFRSLMSRIGDKWTLLVIGVLGTDRQRFTEVAELIPGISRRMLTVTLRALERDGLVTRTVYAEVPPRVEYEVTPLGRSLQCVAASVGEWVGEHQQAIADHRRRFDAAAGSDPVDA</sequence>
<dbReference type="SUPFAM" id="SSF46785">
    <property type="entry name" value="Winged helix' DNA-binding domain"/>
    <property type="match status" value="1"/>
</dbReference>
<evidence type="ECO:0000259" key="5">
    <source>
        <dbReference type="PROSITE" id="PS51118"/>
    </source>
</evidence>
<dbReference type="PANTHER" id="PTHR33204">
    <property type="entry name" value="TRANSCRIPTIONAL REGULATOR, MARR FAMILY"/>
    <property type="match status" value="1"/>
</dbReference>
<dbReference type="AlphaFoldDB" id="A0A1X7P2Y3"/>
<feature type="region of interest" description="Disordered" evidence="4">
    <location>
        <begin position="1"/>
        <end position="22"/>
    </location>
</feature>
<name>A0A1X7P2Y3_9MICO</name>
<reference evidence="7" key="1">
    <citation type="submission" date="2017-04" db="EMBL/GenBank/DDBJ databases">
        <authorList>
            <person name="Varghese N."/>
            <person name="Submissions S."/>
        </authorList>
    </citation>
    <scope>NUCLEOTIDE SEQUENCE [LARGE SCALE GENOMIC DNA]</scope>
    <source>
        <strain evidence="7">VKM Ac-2121</strain>
    </source>
</reference>
<dbReference type="Gene3D" id="1.10.10.10">
    <property type="entry name" value="Winged helix-like DNA-binding domain superfamily/Winged helix DNA-binding domain"/>
    <property type="match status" value="1"/>
</dbReference>
<feature type="domain" description="HTH hxlR-type" evidence="5">
    <location>
        <begin position="25"/>
        <end position="129"/>
    </location>
</feature>
<keyword evidence="7" id="KW-1185">Reference proteome</keyword>
<dbReference type="InterPro" id="IPR036390">
    <property type="entry name" value="WH_DNA-bd_sf"/>
</dbReference>
<evidence type="ECO:0000256" key="1">
    <source>
        <dbReference type="ARBA" id="ARBA00023015"/>
    </source>
</evidence>
<dbReference type="STRING" id="1891671.SAMN06295885_2339"/>
<proteinExistence type="predicted"/>
<keyword evidence="2" id="KW-0238">DNA-binding</keyword>
<dbReference type="RefSeq" id="WP_342097152.1">
    <property type="nucleotide sequence ID" value="NZ_FXBM01000002.1"/>
</dbReference>
<keyword evidence="1" id="KW-0805">Transcription regulation</keyword>
<keyword evidence="3" id="KW-0804">Transcription</keyword>
<organism evidence="6 7">
    <name type="scientific">Rathayibacter oskolensis</name>
    <dbReference type="NCBI Taxonomy" id="1891671"/>
    <lineage>
        <taxon>Bacteria</taxon>
        <taxon>Bacillati</taxon>
        <taxon>Actinomycetota</taxon>
        <taxon>Actinomycetes</taxon>
        <taxon>Micrococcales</taxon>
        <taxon>Microbacteriaceae</taxon>
        <taxon>Rathayibacter</taxon>
    </lineage>
</organism>
<evidence type="ECO:0000256" key="3">
    <source>
        <dbReference type="ARBA" id="ARBA00023163"/>
    </source>
</evidence>
<evidence type="ECO:0000256" key="4">
    <source>
        <dbReference type="SAM" id="MobiDB-lite"/>
    </source>
</evidence>
<dbReference type="InterPro" id="IPR002577">
    <property type="entry name" value="HTH_HxlR"/>
</dbReference>
<evidence type="ECO:0000256" key="2">
    <source>
        <dbReference type="ARBA" id="ARBA00023125"/>
    </source>
</evidence>
<dbReference type="GO" id="GO:0003677">
    <property type="term" value="F:DNA binding"/>
    <property type="evidence" value="ECO:0007669"/>
    <property type="project" value="UniProtKB-KW"/>
</dbReference>
<dbReference type="PANTHER" id="PTHR33204:SF39">
    <property type="entry name" value="TRANSCRIPTIONAL REGULATORY PROTEIN"/>
    <property type="match status" value="1"/>
</dbReference>
<dbReference type="EMBL" id="FXBM01000002">
    <property type="protein sequence ID" value="SMH44278.1"/>
    <property type="molecule type" value="Genomic_DNA"/>
</dbReference>
<dbReference type="Proteomes" id="UP000193711">
    <property type="component" value="Unassembled WGS sequence"/>
</dbReference>
<dbReference type="InterPro" id="IPR036388">
    <property type="entry name" value="WH-like_DNA-bd_sf"/>
</dbReference>
<gene>
    <name evidence="6" type="ORF">SAMN06295885_2339</name>
</gene>
<evidence type="ECO:0000313" key="6">
    <source>
        <dbReference type="EMBL" id="SMH44278.1"/>
    </source>
</evidence>
<evidence type="ECO:0000313" key="7">
    <source>
        <dbReference type="Proteomes" id="UP000193711"/>
    </source>
</evidence>
<accession>A0A1X7P2Y3</accession>